<gene>
    <name evidence="3" type="ORF">F7731_19285</name>
</gene>
<dbReference type="InterPro" id="IPR025436">
    <property type="entry name" value="DUF4179"/>
</dbReference>
<dbReference type="RefSeq" id="WP_151536423.1">
    <property type="nucleotide sequence ID" value="NZ_WBOS01000013.1"/>
</dbReference>
<protein>
    <submittedName>
        <fullName evidence="3">DUF4179 domain-containing protein</fullName>
    </submittedName>
</protein>
<evidence type="ECO:0000313" key="3">
    <source>
        <dbReference type="EMBL" id="KAB2330747.1"/>
    </source>
</evidence>
<evidence type="ECO:0000256" key="1">
    <source>
        <dbReference type="SAM" id="Phobius"/>
    </source>
</evidence>
<dbReference type="Pfam" id="PF13786">
    <property type="entry name" value="DUF4179"/>
    <property type="match status" value="1"/>
</dbReference>
<keyword evidence="1" id="KW-0472">Membrane</keyword>
<feature type="domain" description="DUF4179" evidence="2">
    <location>
        <begin position="41"/>
        <end position="127"/>
    </location>
</feature>
<dbReference type="Proteomes" id="UP000481030">
    <property type="component" value="Unassembled WGS sequence"/>
</dbReference>
<organism evidence="3 4">
    <name type="scientific">Cytobacillus depressus</name>
    <dbReference type="NCBI Taxonomy" id="1602942"/>
    <lineage>
        <taxon>Bacteria</taxon>
        <taxon>Bacillati</taxon>
        <taxon>Bacillota</taxon>
        <taxon>Bacilli</taxon>
        <taxon>Bacillales</taxon>
        <taxon>Bacillaceae</taxon>
        <taxon>Cytobacillus</taxon>
    </lineage>
</organism>
<name>A0A6L3V2H3_9BACI</name>
<dbReference type="AlphaFoldDB" id="A0A6L3V2H3"/>
<keyword evidence="1" id="KW-0812">Transmembrane</keyword>
<evidence type="ECO:0000313" key="4">
    <source>
        <dbReference type="Proteomes" id="UP000481030"/>
    </source>
</evidence>
<proteinExistence type="predicted"/>
<dbReference type="EMBL" id="WBOS01000013">
    <property type="protein sequence ID" value="KAB2330747.1"/>
    <property type="molecule type" value="Genomic_DNA"/>
</dbReference>
<accession>A0A6L3V2H3</accession>
<feature type="transmembrane region" description="Helical" evidence="1">
    <location>
        <begin position="43"/>
        <end position="63"/>
    </location>
</feature>
<keyword evidence="1" id="KW-1133">Transmembrane helix</keyword>
<comment type="caution">
    <text evidence="3">The sequence shown here is derived from an EMBL/GenBank/DDBJ whole genome shotgun (WGS) entry which is preliminary data.</text>
</comment>
<reference evidence="3 4" key="1">
    <citation type="journal article" date="2016" name="Antonie Van Leeuwenhoek">
        <title>Bacillus depressus sp. nov., isolated from soil of a sunflower field.</title>
        <authorList>
            <person name="Wei X."/>
            <person name="Xin D."/>
            <person name="Xin Y."/>
            <person name="Zhang H."/>
            <person name="Wang T."/>
            <person name="Zhang J."/>
        </authorList>
    </citation>
    <scope>NUCLEOTIDE SEQUENCE [LARGE SCALE GENOMIC DNA]</scope>
    <source>
        <strain evidence="3 4">BZ1</strain>
    </source>
</reference>
<keyword evidence="4" id="KW-1185">Reference proteome</keyword>
<dbReference type="OrthoDB" id="2961302at2"/>
<evidence type="ECO:0000259" key="2">
    <source>
        <dbReference type="Pfam" id="PF13786"/>
    </source>
</evidence>
<sequence length="428" mass="48252">MNNIKQRLAEEKKHIDSIQAPDELEMRLRNALNHAPQKTKRPVFSFLAAAIALLLIIMMGTQYNAFAFYGKKLLGFDEITTGTIKELNEKGMGQPVDKKTRLEDGTELIINGIISDSNQLVMYYTLSNPKGIMESTSDHFRLSRITGFLTNSNVEGGMYIINDEQTEIKGTMSFEPVNPFAKKLTLYFWQPVQNDQMIEGNLSFPYNPNKAMATELKKPLKKTFKVDKGTIRFHSITASPTMTIIKGRLNVENFDRVNSALDGIELIANGKPVELMGGGSSSSLNGVKFDIRYDALPKQLDSLELVMKKFVGYQKLEEKISLASASNRPIPLSGKELWIKKVSVTSQGVEITIATDDDVMLDGVSIQTQKEMTPLRTIVNQTYTHQEDGKVIKERTLLFDTKIEPKYLLIEGMHYMKSYNMKMKIPVN</sequence>